<organism evidence="2 3">
    <name type="scientific">Paenibacillus motobuensis</name>
    <dbReference type="NCBI Taxonomy" id="295324"/>
    <lineage>
        <taxon>Bacteria</taxon>
        <taxon>Bacillati</taxon>
        <taxon>Bacillota</taxon>
        <taxon>Bacilli</taxon>
        <taxon>Bacillales</taxon>
        <taxon>Paenibacillaceae</taxon>
        <taxon>Paenibacillus</taxon>
    </lineage>
</organism>
<gene>
    <name evidence="2" type="ORF">GCM10008933_00710</name>
</gene>
<reference evidence="3" key="1">
    <citation type="journal article" date="2019" name="Int. J. Syst. Evol. Microbiol.">
        <title>The Global Catalogue of Microorganisms (GCM) 10K type strain sequencing project: providing services to taxonomists for standard genome sequencing and annotation.</title>
        <authorList>
            <consortium name="The Broad Institute Genomics Platform"/>
            <consortium name="The Broad Institute Genome Sequencing Center for Infectious Disease"/>
            <person name="Wu L."/>
            <person name="Ma J."/>
        </authorList>
    </citation>
    <scope>NUCLEOTIDE SEQUENCE [LARGE SCALE GENOMIC DNA]</scope>
    <source>
        <strain evidence="3">JCM 12774</strain>
    </source>
</reference>
<dbReference type="InterPro" id="IPR000182">
    <property type="entry name" value="GNAT_dom"/>
</dbReference>
<comment type="caution">
    <text evidence="2">The sequence shown here is derived from an EMBL/GenBank/DDBJ whole genome shotgun (WGS) entry which is preliminary data.</text>
</comment>
<dbReference type="PANTHER" id="PTHR43792">
    <property type="entry name" value="GNAT FAMILY, PUTATIVE (AFU_ORTHOLOGUE AFUA_3G00765)-RELATED-RELATED"/>
    <property type="match status" value="1"/>
</dbReference>
<evidence type="ECO:0000313" key="2">
    <source>
        <dbReference type="EMBL" id="GAA0373562.1"/>
    </source>
</evidence>
<protein>
    <submittedName>
        <fullName evidence="2">GNAT family protein</fullName>
    </submittedName>
</protein>
<feature type="domain" description="N-acetyltransferase" evidence="1">
    <location>
        <begin position="16"/>
        <end position="182"/>
    </location>
</feature>
<dbReference type="Proteomes" id="UP001500340">
    <property type="component" value="Unassembled WGS sequence"/>
</dbReference>
<sequence length="191" mass="22353">MFKCGGRIPVLEGERIRLRRMEQVDAADLFRYWSDPVVVKYMNVPVFTTVEETSEMIDFLNGLSETEDTMRWGIELVQEQRLIGSCGFNTWELSGAYRGEIGYDIGRDYWRQGYMTEALRLMLNYGFMTMGLNRIEALVDPRNSASRSILQSFNFHEEGLLREYQRTEEGFVDLIIYSLLRRDYDSGGKYL</sequence>
<accession>A0ABP3HM78</accession>
<evidence type="ECO:0000259" key="1">
    <source>
        <dbReference type="PROSITE" id="PS51186"/>
    </source>
</evidence>
<dbReference type="PANTHER" id="PTHR43792:SF9">
    <property type="entry name" value="RIBOSOMAL-PROTEIN-ALANINE ACETYLTRANSFERASE"/>
    <property type="match status" value="1"/>
</dbReference>
<dbReference type="InterPro" id="IPR016181">
    <property type="entry name" value="Acyl_CoA_acyltransferase"/>
</dbReference>
<dbReference type="RefSeq" id="WP_343855923.1">
    <property type="nucleotide sequence ID" value="NZ_BAAACX010000002.1"/>
</dbReference>
<evidence type="ECO:0000313" key="3">
    <source>
        <dbReference type="Proteomes" id="UP001500340"/>
    </source>
</evidence>
<dbReference type="Pfam" id="PF13302">
    <property type="entry name" value="Acetyltransf_3"/>
    <property type="match status" value="1"/>
</dbReference>
<proteinExistence type="predicted"/>
<name>A0ABP3HM78_9BACL</name>
<dbReference type="PROSITE" id="PS51186">
    <property type="entry name" value="GNAT"/>
    <property type="match status" value="1"/>
</dbReference>
<dbReference type="Gene3D" id="3.40.630.30">
    <property type="match status" value="1"/>
</dbReference>
<dbReference type="EMBL" id="BAAACX010000002">
    <property type="protein sequence ID" value="GAA0373562.1"/>
    <property type="molecule type" value="Genomic_DNA"/>
</dbReference>
<dbReference type="InterPro" id="IPR051531">
    <property type="entry name" value="N-acetyltransferase"/>
</dbReference>
<keyword evidence="3" id="KW-1185">Reference proteome</keyword>
<dbReference type="SUPFAM" id="SSF55729">
    <property type="entry name" value="Acyl-CoA N-acyltransferases (Nat)"/>
    <property type="match status" value="1"/>
</dbReference>